<dbReference type="FunCoup" id="D8QJZ5">
    <property type="interactions" value="34"/>
</dbReference>
<feature type="domain" description="RNA-binding S4" evidence="7">
    <location>
        <begin position="133"/>
        <end position="195"/>
    </location>
</feature>
<dbReference type="GO" id="GO:0042274">
    <property type="term" value="P:ribosomal small subunit biogenesis"/>
    <property type="evidence" value="ECO:0007669"/>
    <property type="project" value="TreeGrafter"/>
</dbReference>
<dbReference type="InterPro" id="IPR022801">
    <property type="entry name" value="Ribosomal_uS4"/>
</dbReference>
<proteinExistence type="inferred from homology"/>
<dbReference type="PANTHER" id="PTHR11831">
    <property type="entry name" value="30S 40S RIBOSOMAL PROTEIN"/>
    <property type="match status" value="1"/>
</dbReference>
<sequence length="335" mass="39243">MRDVGVYNVKRALPRMSWAPENLYNLWQRTHPDGPKRIEISFNQSSRTLFQQRWVSKRCARAYHGDHIKETIFKRWYLPATIPDPRPRRLVLDDKANLEEFAQRRKKEKEYEAEEEAKGLPPVTSLMFADVERRIDVLIFRSCLAPSVYEARRLVVHGKVKLNGKQHQNANTRLAPGDMVTVDPAHIKFLRKPPLRAGWADITKQLMDKGSPKALTPFYLPPYAAPWLFVPAYLETSFAACSFIYVRHPTARPGYSEIPTPYAADGDVMRFTWEWYAKRRSRIRSKSQMARRPEDRALALLEDEGLVIQGRKQYKRQLERRKREKVLLQNNGIWN</sequence>
<dbReference type="HOGENOM" id="CLU_041823_0_0_1"/>
<keyword evidence="9" id="KW-1185">Reference proteome</keyword>
<dbReference type="KEGG" id="scm:SCHCO_02643938"/>
<dbReference type="GO" id="GO:0003735">
    <property type="term" value="F:structural constituent of ribosome"/>
    <property type="evidence" value="ECO:0007669"/>
    <property type="project" value="TreeGrafter"/>
</dbReference>
<dbReference type="InterPro" id="IPR036986">
    <property type="entry name" value="S4_RNA-bd_sf"/>
</dbReference>
<dbReference type="Pfam" id="PF01479">
    <property type="entry name" value="S4"/>
    <property type="match status" value="1"/>
</dbReference>
<dbReference type="PANTHER" id="PTHR11831:SF4">
    <property type="entry name" value="SMALL RIBOSOMAL SUBUNIT PROTEIN US4M"/>
    <property type="match status" value="1"/>
</dbReference>
<keyword evidence="5" id="KW-0687">Ribonucleoprotein</keyword>
<organism evidence="9">
    <name type="scientific">Schizophyllum commune (strain H4-8 / FGSC 9210)</name>
    <name type="common">Split gill fungus</name>
    <dbReference type="NCBI Taxonomy" id="578458"/>
    <lineage>
        <taxon>Eukaryota</taxon>
        <taxon>Fungi</taxon>
        <taxon>Dikarya</taxon>
        <taxon>Basidiomycota</taxon>
        <taxon>Agaricomycotina</taxon>
        <taxon>Agaricomycetes</taxon>
        <taxon>Agaricomycetidae</taxon>
        <taxon>Agaricales</taxon>
        <taxon>Schizophyllaceae</taxon>
        <taxon>Schizophyllum</taxon>
    </lineage>
</organism>
<dbReference type="RefSeq" id="XP_003026800.1">
    <property type="nucleotide sequence ID" value="XM_003026754.1"/>
</dbReference>
<dbReference type="GeneID" id="9593744"/>
<dbReference type="GO" id="GO:0019843">
    <property type="term" value="F:rRNA binding"/>
    <property type="evidence" value="ECO:0007669"/>
    <property type="project" value="UniProtKB-KW"/>
</dbReference>
<evidence type="ECO:0000313" key="8">
    <source>
        <dbReference type="EMBL" id="EFI91897.1"/>
    </source>
</evidence>
<dbReference type="SMART" id="SM00363">
    <property type="entry name" value="S4"/>
    <property type="match status" value="1"/>
</dbReference>
<accession>D8QJZ5</accession>
<dbReference type="STRING" id="578458.D8QJZ5"/>
<comment type="similarity">
    <text evidence="1">Belongs to the universal ribosomal protein uS4 family.</text>
</comment>
<evidence type="ECO:0000256" key="1">
    <source>
        <dbReference type="ARBA" id="ARBA00007465"/>
    </source>
</evidence>
<dbReference type="InterPro" id="IPR002942">
    <property type="entry name" value="S4_RNA-bd"/>
</dbReference>
<dbReference type="EMBL" id="GL377315">
    <property type="protein sequence ID" value="EFI91897.1"/>
    <property type="molecule type" value="Genomic_DNA"/>
</dbReference>
<reference evidence="8 9" key="1">
    <citation type="journal article" date="2010" name="Nat. Biotechnol.">
        <title>Genome sequence of the model mushroom Schizophyllum commune.</title>
        <authorList>
            <person name="Ohm R.A."/>
            <person name="de Jong J.F."/>
            <person name="Lugones L.G."/>
            <person name="Aerts A."/>
            <person name="Kothe E."/>
            <person name="Stajich J.E."/>
            <person name="de Vries R.P."/>
            <person name="Record E."/>
            <person name="Levasseur A."/>
            <person name="Baker S.E."/>
            <person name="Bartholomew K.A."/>
            <person name="Coutinho P.M."/>
            <person name="Erdmann S."/>
            <person name="Fowler T.J."/>
            <person name="Gathman A.C."/>
            <person name="Lombard V."/>
            <person name="Henrissat B."/>
            <person name="Knabe N."/>
            <person name="Kuees U."/>
            <person name="Lilly W.W."/>
            <person name="Lindquist E."/>
            <person name="Lucas S."/>
            <person name="Magnuson J.K."/>
            <person name="Piumi F."/>
            <person name="Raudaskoski M."/>
            <person name="Salamov A."/>
            <person name="Schmutz J."/>
            <person name="Schwarze F.W.M.R."/>
            <person name="vanKuyk P.A."/>
            <person name="Horton J.S."/>
            <person name="Grigoriev I.V."/>
            <person name="Woesten H.A.B."/>
        </authorList>
    </citation>
    <scope>NUCLEOTIDE SEQUENCE [LARGE SCALE GENOMIC DNA]</scope>
    <source>
        <strain evidence="9">H4-8 / FGSC 9210</strain>
    </source>
</reference>
<evidence type="ECO:0000256" key="6">
    <source>
        <dbReference type="PROSITE-ProRule" id="PRU00182"/>
    </source>
</evidence>
<dbReference type="PROSITE" id="PS50889">
    <property type="entry name" value="S4"/>
    <property type="match status" value="1"/>
</dbReference>
<keyword evidence="3 6" id="KW-0694">RNA-binding</keyword>
<evidence type="ECO:0000313" key="9">
    <source>
        <dbReference type="Proteomes" id="UP000007431"/>
    </source>
</evidence>
<dbReference type="SUPFAM" id="SSF55174">
    <property type="entry name" value="Alpha-L RNA-binding motif"/>
    <property type="match status" value="1"/>
</dbReference>
<keyword evidence="2 6" id="KW-0699">rRNA-binding</keyword>
<dbReference type="InParanoid" id="D8QJZ5"/>
<dbReference type="AlphaFoldDB" id="D8QJZ5"/>
<dbReference type="InterPro" id="IPR018079">
    <property type="entry name" value="Ribosomal_uS4_CS"/>
</dbReference>
<dbReference type="PROSITE" id="PS00632">
    <property type="entry name" value="RIBOSOMAL_S4"/>
    <property type="match status" value="1"/>
</dbReference>
<evidence type="ECO:0000259" key="7">
    <source>
        <dbReference type="SMART" id="SM00363"/>
    </source>
</evidence>
<gene>
    <name evidence="8" type="ORF">SCHCODRAFT_258801</name>
</gene>
<dbReference type="VEuPathDB" id="FungiDB:SCHCODRAFT_02643938"/>
<dbReference type="GO" id="GO:0005763">
    <property type="term" value="C:mitochondrial small ribosomal subunit"/>
    <property type="evidence" value="ECO:0007669"/>
    <property type="project" value="TreeGrafter"/>
</dbReference>
<keyword evidence="4" id="KW-0689">Ribosomal protein</keyword>
<dbReference type="OrthoDB" id="3356781at2759"/>
<evidence type="ECO:0000256" key="5">
    <source>
        <dbReference type="ARBA" id="ARBA00023274"/>
    </source>
</evidence>
<evidence type="ECO:0000256" key="4">
    <source>
        <dbReference type="ARBA" id="ARBA00022980"/>
    </source>
</evidence>
<name>D8QJZ5_SCHCM</name>
<evidence type="ECO:0000256" key="3">
    <source>
        <dbReference type="ARBA" id="ARBA00022884"/>
    </source>
</evidence>
<dbReference type="eggNOG" id="ENOG502QTS9">
    <property type="taxonomic scope" value="Eukaryota"/>
</dbReference>
<evidence type="ECO:0000256" key="2">
    <source>
        <dbReference type="ARBA" id="ARBA00022730"/>
    </source>
</evidence>
<dbReference type="Gene3D" id="3.10.290.10">
    <property type="entry name" value="RNA-binding S4 domain"/>
    <property type="match status" value="1"/>
</dbReference>
<dbReference type="OMA" id="GDMFQVE"/>
<dbReference type="Proteomes" id="UP000007431">
    <property type="component" value="Unassembled WGS sequence"/>
</dbReference>
<protein>
    <recommendedName>
        <fullName evidence="7">RNA-binding S4 domain-containing protein</fullName>
    </recommendedName>
</protein>
<dbReference type="CDD" id="cd00165">
    <property type="entry name" value="S4"/>
    <property type="match status" value="1"/>
</dbReference>